<proteinExistence type="predicted"/>
<protein>
    <submittedName>
        <fullName evidence="1">Uncharacterized protein</fullName>
    </submittedName>
</protein>
<dbReference type="RefSeq" id="WP_188231400.1">
    <property type="nucleotide sequence ID" value="NZ_JACVXB010000011.1"/>
</dbReference>
<comment type="caution">
    <text evidence="1">The sequence shown here is derived from an EMBL/GenBank/DDBJ whole genome shotgun (WGS) entry which is preliminary data.</text>
</comment>
<dbReference type="AlphaFoldDB" id="A0A8J6Q0Y0"/>
<organism evidence="1 2">
    <name type="scientific">Aestuariibaculum sediminum</name>
    <dbReference type="NCBI Taxonomy" id="2770637"/>
    <lineage>
        <taxon>Bacteria</taxon>
        <taxon>Pseudomonadati</taxon>
        <taxon>Bacteroidota</taxon>
        <taxon>Flavobacteriia</taxon>
        <taxon>Flavobacteriales</taxon>
        <taxon>Flavobacteriaceae</taxon>
    </lineage>
</organism>
<evidence type="ECO:0000313" key="2">
    <source>
        <dbReference type="Proteomes" id="UP000600588"/>
    </source>
</evidence>
<accession>A0A8J6Q0Y0</accession>
<dbReference type="EMBL" id="JACVXB010000011">
    <property type="protein sequence ID" value="MBD0833618.1"/>
    <property type="molecule type" value="Genomic_DNA"/>
</dbReference>
<name>A0A8J6Q0Y0_9FLAO</name>
<dbReference type="Proteomes" id="UP000600588">
    <property type="component" value="Unassembled WGS sequence"/>
</dbReference>
<evidence type="ECO:0000313" key="1">
    <source>
        <dbReference type="EMBL" id="MBD0833618.1"/>
    </source>
</evidence>
<gene>
    <name evidence="1" type="ORF">ICJ83_15905</name>
</gene>
<keyword evidence="2" id="KW-1185">Reference proteome</keyword>
<sequence>MAKTITIILIVFTFSVVYAQENDSIVKNGIDNPNLLGLHHFGIFSSRLVSNFKKQAPKHSSININYSSGNIFHPFVEAYFPEDPETRKKQNEVIWYHRNFRFVDQETTPAEYMNILVDAVIKEFKLNVTIPISNNQEVNIALRTHVFSKGKYPFSIFTSDEFIEWTHSYIIGKEDPYGRRYYGLNKTNFEYLDRHGKTVDLHNNDFLINGLEFSHYIYPELNWNKKHNIYLNFGTHLGVNTSKYNNSLDIGFSANGLKTIPLKNNYRFDIGIGFNLLRKNIINFKSPVDFGNNAYLGTGEGDLEITKFTRKNTYHAFGVNYQIQSRYNKKEEASYYQLFGKWQEIRGGWHHGVSTLYKTLSYWSFIYTYGRNNLKLSIYLKEDLLVNNAPDLQTGINLKWPIFNL</sequence>
<reference evidence="1 2" key="1">
    <citation type="submission" date="2020-09" db="EMBL/GenBank/DDBJ databases">
        <title>TT11 complete genome.</title>
        <authorList>
            <person name="Wu Z."/>
        </authorList>
    </citation>
    <scope>NUCLEOTIDE SEQUENCE [LARGE SCALE GENOMIC DNA]</scope>
    <source>
        <strain evidence="1 2">TT11</strain>
    </source>
</reference>